<evidence type="ECO:0000313" key="3">
    <source>
        <dbReference type="EMBL" id="PNT71969.1"/>
    </source>
</evidence>
<dbReference type="ExpressionAtlas" id="I1HMI3">
    <property type="expression patterns" value="baseline"/>
</dbReference>
<dbReference type="EnsemblPlants" id="PNT71969">
    <property type="protein sequence ID" value="PNT71969"/>
    <property type="gene ID" value="BRADI_2g37830v3"/>
</dbReference>
<evidence type="ECO:0000313" key="4">
    <source>
        <dbReference type="EnsemblPlants" id="PNT71969"/>
    </source>
</evidence>
<dbReference type="EMBL" id="CM000881">
    <property type="protein sequence ID" value="PNT71969.1"/>
    <property type="molecule type" value="Genomic_DNA"/>
</dbReference>
<organism evidence="4">
    <name type="scientific">Brachypodium distachyon</name>
    <name type="common">Purple false brome</name>
    <name type="synonym">Trachynia distachya</name>
    <dbReference type="NCBI Taxonomy" id="15368"/>
    <lineage>
        <taxon>Eukaryota</taxon>
        <taxon>Viridiplantae</taxon>
        <taxon>Streptophyta</taxon>
        <taxon>Embryophyta</taxon>
        <taxon>Tracheophyta</taxon>
        <taxon>Spermatophyta</taxon>
        <taxon>Magnoliopsida</taxon>
        <taxon>Liliopsida</taxon>
        <taxon>Poales</taxon>
        <taxon>Poaceae</taxon>
        <taxon>BOP clade</taxon>
        <taxon>Pooideae</taxon>
        <taxon>Stipodae</taxon>
        <taxon>Brachypodieae</taxon>
        <taxon>Brachypodium</taxon>
    </lineage>
</organism>
<dbReference type="Gramene" id="PNT71969">
    <property type="protein sequence ID" value="PNT71969"/>
    <property type="gene ID" value="BRADI_2g37830v3"/>
</dbReference>
<evidence type="ECO:0000259" key="2">
    <source>
        <dbReference type="Pfam" id="PF03108"/>
    </source>
</evidence>
<protein>
    <recommendedName>
        <fullName evidence="2">Transposase MuDR plant domain-containing protein</fullName>
    </recommendedName>
</protein>
<feature type="compositionally biased region" description="Acidic residues" evidence="1">
    <location>
        <begin position="215"/>
        <end position="229"/>
    </location>
</feature>
<accession>I1HMI3</accession>
<feature type="region of interest" description="Disordered" evidence="1">
    <location>
        <begin position="39"/>
        <end position="65"/>
    </location>
</feature>
<dbReference type="eggNOG" id="ENOG502R4B3">
    <property type="taxonomic scope" value="Eukaryota"/>
</dbReference>
<feature type="region of interest" description="Disordered" evidence="1">
    <location>
        <begin position="1"/>
        <end position="25"/>
    </location>
</feature>
<dbReference type="OrthoDB" id="688495at2759"/>
<feature type="domain" description="Transposase MuDR plant" evidence="2">
    <location>
        <begin position="285"/>
        <end position="342"/>
    </location>
</feature>
<dbReference type="RefSeq" id="XP_024315580.1">
    <property type="nucleotide sequence ID" value="XM_024459812.1"/>
</dbReference>
<gene>
    <name evidence="4" type="primary">LOC100829803</name>
    <name evidence="3" type="ORF">BRADI_2g37830v3</name>
</gene>
<dbReference type="RefSeq" id="XP_024315581.1">
    <property type="nucleotide sequence ID" value="XM_024459813.1"/>
</dbReference>
<reference evidence="3 4" key="1">
    <citation type="journal article" date="2010" name="Nature">
        <title>Genome sequencing and analysis of the model grass Brachypodium distachyon.</title>
        <authorList>
            <consortium name="International Brachypodium Initiative"/>
        </authorList>
    </citation>
    <scope>NUCLEOTIDE SEQUENCE [LARGE SCALE GENOMIC DNA]</scope>
    <source>
        <strain evidence="3">Bd21</strain>
        <strain evidence="4">cv. Bd21</strain>
    </source>
</reference>
<dbReference type="GeneID" id="100829803"/>
<evidence type="ECO:0000256" key="1">
    <source>
        <dbReference type="SAM" id="MobiDB-lite"/>
    </source>
</evidence>
<name>I1HMI3_BRADI</name>
<dbReference type="Proteomes" id="UP000008810">
    <property type="component" value="Chromosome 2"/>
</dbReference>
<dbReference type="AlphaFoldDB" id="I1HMI3"/>
<reference evidence="4" key="3">
    <citation type="submission" date="2018-08" db="UniProtKB">
        <authorList>
            <consortium name="EnsemblPlants"/>
        </authorList>
    </citation>
    <scope>IDENTIFICATION</scope>
    <source>
        <strain evidence="4">cv. Bd21</strain>
    </source>
</reference>
<evidence type="ECO:0000313" key="5">
    <source>
        <dbReference type="Proteomes" id="UP000008810"/>
    </source>
</evidence>
<feature type="region of interest" description="Disordered" evidence="1">
    <location>
        <begin position="212"/>
        <end position="244"/>
    </location>
</feature>
<proteinExistence type="predicted"/>
<dbReference type="HOGENOM" id="CLU_068762_0_0_1"/>
<dbReference type="InterPro" id="IPR004332">
    <property type="entry name" value="Transposase_MuDR"/>
</dbReference>
<dbReference type="OMA" id="EKEHYME"/>
<dbReference type="Pfam" id="PF03108">
    <property type="entry name" value="DBD_Tnp_Mut"/>
    <property type="match status" value="1"/>
</dbReference>
<reference evidence="3" key="2">
    <citation type="submission" date="2017-06" db="EMBL/GenBank/DDBJ databases">
        <title>WGS assembly of Brachypodium distachyon.</title>
        <authorList>
            <consortium name="The International Brachypodium Initiative"/>
            <person name="Lucas S."/>
            <person name="Harmon-Smith M."/>
            <person name="Lail K."/>
            <person name="Tice H."/>
            <person name="Grimwood J."/>
            <person name="Bruce D."/>
            <person name="Barry K."/>
            <person name="Shu S."/>
            <person name="Lindquist E."/>
            <person name="Wang M."/>
            <person name="Pitluck S."/>
            <person name="Vogel J.P."/>
            <person name="Garvin D.F."/>
            <person name="Mockler T.C."/>
            <person name="Schmutz J."/>
            <person name="Rokhsar D."/>
            <person name="Bevan M.W."/>
        </authorList>
    </citation>
    <scope>NUCLEOTIDE SEQUENCE</scope>
    <source>
        <strain evidence="3">Bd21</strain>
    </source>
</reference>
<sequence length="347" mass="38161">MKPPPPRHTAAGRARGFPDPARLAPTLAPAAALHEDHPTVAGANGLHHGASPPFCPGEQQQQPVPPCSPFTSLTNTSVDLMDEFTIEIDVQSYLTILDGRKLYRKGQTWEFVAGRDLSVAQIRTAVEEKFQWSANQRMTILYGSNDGTVPLISESEIVELFEMSTDKTVRFGVTIESKQPSNESNQGVPVKVDEENDELPHAPFFAWPNQAYDGQFEDDEPVGNDDEEEAANHHETEPEVAAARVPLGTLDVDNSYDEQYVPGNADGLTTNTVVPTHIHDKECPQIVVGATFPNSKDFKLALRKIAIIGEGSFNTEWSDTKKFRASCSDIECPWKIHASKQLEESGL</sequence>
<keyword evidence="5" id="KW-1185">Reference proteome</keyword>